<dbReference type="SUPFAM" id="SSF69349">
    <property type="entry name" value="Phage fibre proteins"/>
    <property type="match status" value="1"/>
</dbReference>
<gene>
    <name evidence="2" type="ORF">GCM10010918_38230</name>
</gene>
<dbReference type="Gene3D" id="2.40.50.230">
    <property type="entry name" value="Gp5 N-terminal domain"/>
    <property type="match status" value="1"/>
</dbReference>
<dbReference type="InterPro" id="IPR037026">
    <property type="entry name" value="Vgr_OB-fold_dom_sf"/>
</dbReference>
<protein>
    <submittedName>
        <fullName evidence="2">Phage tail protein</fullName>
    </submittedName>
</protein>
<proteinExistence type="predicted"/>
<organism evidence="2 3">
    <name type="scientific">Paenibacillus radicis</name>
    <name type="common">ex Gao et al. 2016</name>
    <dbReference type="NCBI Taxonomy" id="1737354"/>
    <lineage>
        <taxon>Bacteria</taxon>
        <taxon>Bacillati</taxon>
        <taxon>Bacillota</taxon>
        <taxon>Bacilli</taxon>
        <taxon>Bacillales</taxon>
        <taxon>Paenibacillaceae</taxon>
        <taxon>Paenibacillus</taxon>
    </lineage>
</organism>
<name>A0A917HG73_9BACL</name>
<dbReference type="Proteomes" id="UP000600247">
    <property type="component" value="Unassembled WGS sequence"/>
</dbReference>
<dbReference type="Pfam" id="PF04717">
    <property type="entry name" value="Phage_base_V"/>
    <property type="match status" value="1"/>
</dbReference>
<feature type="domain" description="Gp5/Type VI secretion system Vgr protein OB-fold" evidence="1">
    <location>
        <begin position="29"/>
        <end position="102"/>
    </location>
</feature>
<accession>A0A917HG73</accession>
<comment type="caution">
    <text evidence="2">The sequence shown here is derived from an EMBL/GenBank/DDBJ whole genome shotgun (WGS) entry which is preliminary data.</text>
</comment>
<keyword evidence="3" id="KW-1185">Reference proteome</keyword>
<dbReference type="InterPro" id="IPR006531">
    <property type="entry name" value="Gp5/Vgr_OB"/>
</dbReference>
<dbReference type="EMBL" id="BMHY01000007">
    <property type="protein sequence ID" value="GGG77817.1"/>
    <property type="molecule type" value="Genomic_DNA"/>
</dbReference>
<reference evidence="2 3" key="1">
    <citation type="journal article" date="2014" name="Int. J. Syst. Evol. Microbiol.">
        <title>Complete genome sequence of Corynebacterium casei LMG S-19264T (=DSM 44701T), isolated from a smear-ripened cheese.</title>
        <authorList>
            <consortium name="US DOE Joint Genome Institute (JGI-PGF)"/>
            <person name="Walter F."/>
            <person name="Albersmeier A."/>
            <person name="Kalinowski J."/>
            <person name="Ruckert C."/>
        </authorList>
    </citation>
    <scope>NUCLEOTIDE SEQUENCE [LARGE SCALE GENOMIC DNA]</scope>
    <source>
        <strain evidence="2 3">CGMCC 1.15286</strain>
    </source>
</reference>
<dbReference type="RefSeq" id="WP_229692260.1">
    <property type="nucleotide sequence ID" value="NZ_BMHY01000007.1"/>
</dbReference>
<evidence type="ECO:0000313" key="2">
    <source>
        <dbReference type="EMBL" id="GGG77817.1"/>
    </source>
</evidence>
<dbReference type="AlphaFoldDB" id="A0A917HG73"/>
<evidence type="ECO:0000259" key="1">
    <source>
        <dbReference type="Pfam" id="PF04717"/>
    </source>
</evidence>
<evidence type="ECO:0000313" key="3">
    <source>
        <dbReference type="Proteomes" id="UP000600247"/>
    </source>
</evidence>
<dbReference type="SUPFAM" id="SSF69255">
    <property type="entry name" value="gp5 N-terminal domain-like"/>
    <property type="match status" value="1"/>
</dbReference>
<sequence length="246" mass="26621">MSMMFSGLFDQHGQHARSMVPDQLSGVWNAIVTANNDPDKLGRVKVKFPLREGELQTDWIRVATMMGGSSRGTLFIPEVNDEVLVAFLMGRIDSPIVIGSLWNKVDKPPTPHEKNDIRQIKTRSGHEITFQDTDNDGKITIKTNKGHQIELEEKSNSITVETKDKAQSIVMTGGSSGTVTVKAGGTAKIVMSNQGDVTIEGTKSTTIKGPKIEVDAQASLTLQSGGMLEMKANGMVSIKGSIVKIN</sequence>